<dbReference type="Proteomes" id="UP000219058">
    <property type="component" value="Unassembled WGS sequence"/>
</dbReference>
<feature type="transmembrane region" description="Helical" evidence="1">
    <location>
        <begin position="179"/>
        <end position="210"/>
    </location>
</feature>
<keyword evidence="1" id="KW-1133">Transmembrane helix</keyword>
<feature type="transmembrane region" description="Helical" evidence="1">
    <location>
        <begin position="15"/>
        <end position="43"/>
    </location>
</feature>
<dbReference type="PANTHER" id="PTHR36435:SF1">
    <property type="entry name" value="CAAX AMINO TERMINAL PROTEASE FAMILY PROTEIN"/>
    <property type="match status" value="1"/>
</dbReference>
<reference evidence="3 4" key="1">
    <citation type="submission" date="2017-09" db="EMBL/GenBank/DDBJ databases">
        <title>Phase variable restriction modification systems are present in the genome sequences of periodontal pathogens Prevotella intermedia, Tannerella forsythia and Porphyromonas gingivalis.</title>
        <authorList>
            <person name="Haigh R.D."/>
            <person name="Crawford L."/>
            <person name="Ralph J."/>
            <person name="Wanford J."/>
            <person name="Vartoukian S.R."/>
            <person name="Hijazib K."/>
            <person name="Wade W."/>
            <person name="Oggioni M.R."/>
        </authorList>
    </citation>
    <scope>NUCLEOTIDE SEQUENCE [LARGE SCALE GENOMIC DNA]</scope>
    <source>
        <strain evidence="3 4">WW2834</strain>
    </source>
</reference>
<feature type="transmembrane region" description="Helical" evidence="1">
    <location>
        <begin position="255"/>
        <end position="276"/>
    </location>
</feature>
<feature type="domain" description="CAAX prenyl protease 2/Lysostaphin resistance protein A-like" evidence="2">
    <location>
        <begin position="141"/>
        <end position="228"/>
    </location>
</feature>
<dbReference type="GO" id="GO:0004175">
    <property type="term" value="F:endopeptidase activity"/>
    <property type="evidence" value="ECO:0007669"/>
    <property type="project" value="UniProtKB-ARBA"/>
</dbReference>
<dbReference type="EMBL" id="NSLY01000003">
    <property type="protein sequence ID" value="PDP61198.1"/>
    <property type="molecule type" value="Genomic_DNA"/>
</dbReference>
<evidence type="ECO:0000313" key="3">
    <source>
        <dbReference type="EMBL" id="PDP61198.1"/>
    </source>
</evidence>
<dbReference type="GO" id="GO:0080120">
    <property type="term" value="P:CAAX-box protein maturation"/>
    <property type="evidence" value="ECO:0007669"/>
    <property type="project" value="UniProtKB-ARBA"/>
</dbReference>
<dbReference type="InterPro" id="IPR003675">
    <property type="entry name" value="Rce1/LyrA-like_dom"/>
</dbReference>
<proteinExistence type="predicted"/>
<feature type="transmembrane region" description="Helical" evidence="1">
    <location>
        <begin position="63"/>
        <end position="80"/>
    </location>
</feature>
<dbReference type="GO" id="GO:0006508">
    <property type="term" value="P:proteolysis"/>
    <property type="evidence" value="ECO:0007669"/>
    <property type="project" value="UniProtKB-KW"/>
</dbReference>
<evidence type="ECO:0000256" key="1">
    <source>
        <dbReference type="SAM" id="Phobius"/>
    </source>
</evidence>
<dbReference type="InterPro" id="IPR052710">
    <property type="entry name" value="CAAX_protease"/>
</dbReference>
<dbReference type="Pfam" id="PF02517">
    <property type="entry name" value="Rce1-like"/>
    <property type="match status" value="1"/>
</dbReference>
<organism evidence="3 4">
    <name type="scientific">Prevotella intermedia</name>
    <dbReference type="NCBI Taxonomy" id="28131"/>
    <lineage>
        <taxon>Bacteria</taxon>
        <taxon>Pseudomonadati</taxon>
        <taxon>Bacteroidota</taxon>
        <taxon>Bacteroidia</taxon>
        <taxon>Bacteroidales</taxon>
        <taxon>Prevotellaceae</taxon>
        <taxon>Prevotella</taxon>
    </lineage>
</organism>
<keyword evidence="3" id="KW-0482">Metalloprotease</keyword>
<keyword evidence="3" id="KW-0645">Protease</keyword>
<evidence type="ECO:0000313" key="4">
    <source>
        <dbReference type="Proteomes" id="UP000219058"/>
    </source>
</evidence>
<name>A0A2A6EHZ5_PREIN</name>
<protein>
    <submittedName>
        <fullName evidence="3">CPBP family intramembrane metalloprotease</fullName>
    </submittedName>
</protein>
<sequence>MRETAMEQKSILKSLLYVALFVSLFFVIQFIFQFSAIGIYAYLKGIDFSEVAEGMQAGQYADVIVISYLLSSITIILLFIKKEWSPISRSYLRSKPWSVLFWTAMLALGLILPAQFIYEKVQITVSEDMVQLFSGIMKQPLGYLAIGILAPIAEELIFRGAILRVLLDAFGRKGRWPAIALTALLFAVIHGNLAQGTHAFVIGMVLGWLYVRTRSVLPGIVLHWVNNSTAYIMFHLMPDMEDGKLIDFFHGNEKTMYLGLFFSLCIFVPAIFQLAARMKRANE</sequence>
<dbReference type="PANTHER" id="PTHR36435">
    <property type="entry name" value="SLR1288 PROTEIN"/>
    <property type="match status" value="1"/>
</dbReference>
<feature type="transmembrane region" description="Helical" evidence="1">
    <location>
        <begin position="100"/>
        <end position="118"/>
    </location>
</feature>
<keyword evidence="1" id="KW-0472">Membrane</keyword>
<dbReference type="GO" id="GO:0008237">
    <property type="term" value="F:metallopeptidase activity"/>
    <property type="evidence" value="ECO:0007669"/>
    <property type="project" value="UniProtKB-KW"/>
</dbReference>
<accession>A0A2A6EHZ5</accession>
<gene>
    <name evidence="3" type="ORF">CLI71_01805</name>
</gene>
<comment type="caution">
    <text evidence="3">The sequence shown here is derived from an EMBL/GenBank/DDBJ whole genome shotgun (WGS) entry which is preliminary data.</text>
</comment>
<dbReference type="AlphaFoldDB" id="A0A2A6EHZ5"/>
<keyword evidence="1" id="KW-0812">Transmembrane</keyword>
<feature type="transmembrane region" description="Helical" evidence="1">
    <location>
        <begin position="141"/>
        <end position="167"/>
    </location>
</feature>
<keyword evidence="3" id="KW-0378">Hydrolase</keyword>
<evidence type="ECO:0000259" key="2">
    <source>
        <dbReference type="Pfam" id="PF02517"/>
    </source>
</evidence>